<dbReference type="GO" id="GO:0005524">
    <property type="term" value="F:ATP binding"/>
    <property type="evidence" value="ECO:0007669"/>
    <property type="project" value="UniProtKB-KW"/>
</dbReference>
<dbReference type="GO" id="GO:0016301">
    <property type="term" value="F:kinase activity"/>
    <property type="evidence" value="ECO:0007669"/>
    <property type="project" value="UniProtKB-KW"/>
</dbReference>
<evidence type="ECO:0000256" key="2">
    <source>
        <dbReference type="ARBA" id="ARBA00022679"/>
    </source>
</evidence>
<comment type="similarity">
    <text evidence="1">Belongs to the carbohydrate kinase PfkB family.</text>
</comment>
<feature type="domain" description="Carbohydrate kinase PfkB" evidence="6">
    <location>
        <begin position="32"/>
        <end position="298"/>
    </location>
</feature>
<evidence type="ECO:0000259" key="6">
    <source>
        <dbReference type="Pfam" id="PF00294"/>
    </source>
</evidence>
<reference evidence="7 8" key="1">
    <citation type="submission" date="2020-04" db="EMBL/GenBank/DDBJ databases">
        <title>Enterovirga sp. isolate from soil.</title>
        <authorList>
            <person name="Chea S."/>
            <person name="Kim D.-U."/>
        </authorList>
    </citation>
    <scope>NUCLEOTIDE SEQUENCE [LARGE SCALE GENOMIC DNA]</scope>
    <source>
        <strain evidence="7 8">DB1703</strain>
    </source>
</reference>
<dbReference type="CDD" id="cd01166">
    <property type="entry name" value="KdgK"/>
    <property type="match status" value="1"/>
</dbReference>
<accession>A0A849I1T7</accession>
<dbReference type="SUPFAM" id="SSF53613">
    <property type="entry name" value="Ribokinase-like"/>
    <property type="match status" value="1"/>
</dbReference>
<dbReference type="PANTHER" id="PTHR43085:SF1">
    <property type="entry name" value="PSEUDOURIDINE KINASE-RELATED"/>
    <property type="match status" value="1"/>
</dbReference>
<dbReference type="RefSeq" id="WP_171217012.1">
    <property type="nucleotide sequence ID" value="NZ_JABEPP010000001.1"/>
</dbReference>
<keyword evidence="8" id="KW-1185">Reference proteome</keyword>
<dbReference type="InterPro" id="IPR050306">
    <property type="entry name" value="PfkB_Carbo_kinase"/>
</dbReference>
<evidence type="ECO:0000313" key="7">
    <source>
        <dbReference type="EMBL" id="NNM71564.1"/>
    </source>
</evidence>
<dbReference type="EMBL" id="JABEPP010000001">
    <property type="protein sequence ID" value="NNM71564.1"/>
    <property type="molecule type" value="Genomic_DNA"/>
</dbReference>
<comment type="caution">
    <text evidence="7">The sequence shown here is derived from an EMBL/GenBank/DDBJ whole genome shotgun (WGS) entry which is preliminary data.</text>
</comment>
<protein>
    <submittedName>
        <fullName evidence="7">Sugar kinase</fullName>
    </submittedName>
</protein>
<dbReference type="InterPro" id="IPR011611">
    <property type="entry name" value="PfkB_dom"/>
</dbReference>
<keyword evidence="4 7" id="KW-0418">Kinase</keyword>
<sequence length="313" mass="32873">MPGPDLDLLAFGEPLMEFAEITREGERLYLPGHGGDTSNVAIAAARCGARAAFFSHLGDDAFGRGFLDLWDGEGIDRSSVVVRNDLRTGIYFISYGPDGHEFSYFRAGSAASLVGPDDLPVDLIAGAKVLHVSGISQAISASCADAVFAAIRHAKANGRLVCYDTNLRLALWPLDRARAVIHAAVALCDIARPGLDDARKLTGLEKPDAIADFYLGLGPGIVAMTLGKDGTLVATPQERRLVPTRKVEAVDASGAGDTFGGAFLSEWLRTGDPFRAAAFGNAAAALKTLGYGAVAPMPRREAVERFLAEGAGA</sequence>
<dbReference type="AlphaFoldDB" id="A0A849I1T7"/>
<evidence type="ECO:0000256" key="4">
    <source>
        <dbReference type="ARBA" id="ARBA00022777"/>
    </source>
</evidence>
<evidence type="ECO:0000256" key="5">
    <source>
        <dbReference type="ARBA" id="ARBA00022840"/>
    </source>
</evidence>
<name>A0A849I1T7_9HYPH</name>
<evidence type="ECO:0000256" key="1">
    <source>
        <dbReference type="ARBA" id="ARBA00010688"/>
    </source>
</evidence>
<keyword evidence="2" id="KW-0808">Transferase</keyword>
<keyword evidence="3" id="KW-0547">Nucleotide-binding</keyword>
<organism evidence="7 8">
    <name type="scientific">Enterovirga aerilata</name>
    <dbReference type="NCBI Taxonomy" id="2730920"/>
    <lineage>
        <taxon>Bacteria</taxon>
        <taxon>Pseudomonadati</taxon>
        <taxon>Pseudomonadota</taxon>
        <taxon>Alphaproteobacteria</taxon>
        <taxon>Hyphomicrobiales</taxon>
        <taxon>Methylobacteriaceae</taxon>
        <taxon>Enterovirga</taxon>
    </lineage>
</organism>
<dbReference type="Gene3D" id="3.40.1190.20">
    <property type="match status" value="1"/>
</dbReference>
<evidence type="ECO:0000313" key="8">
    <source>
        <dbReference type="Proteomes" id="UP000564885"/>
    </source>
</evidence>
<dbReference type="Proteomes" id="UP000564885">
    <property type="component" value="Unassembled WGS sequence"/>
</dbReference>
<dbReference type="Pfam" id="PF00294">
    <property type="entry name" value="PfkB"/>
    <property type="match status" value="1"/>
</dbReference>
<evidence type="ECO:0000256" key="3">
    <source>
        <dbReference type="ARBA" id="ARBA00022741"/>
    </source>
</evidence>
<gene>
    <name evidence="7" type="ORF">HJG44_04015</name>
</gene>
<keyword evidence="5" id="KW-0067">ATP-binding</keyword>
<dbReference type="InterPro" id="IPR029056">
    <property type="entry name" value="Ribokinase-like"/>
</dbReference>
<proteinExistence type="inferred from homology"/>
<dbReference type="PANTHER" id="PTHR43085">
    <property type="entry name" value="HEXOKINASE FAMILY MEMBER"/>
    <property type="match status" value="1"/>
</dbReference>